<protein>
    <submittedName>
        <fullName evidence="2">Uncharacterized protein</fullName>
    </submittedName>
</protein>
<evidence type="ECO:0000313" key="2">
    <source>
        <dbReference type="EMBL" id="RCN24984.1"/>
    </source>
</evidence>
<organism evidence="2 3">
    <name type="scientific">Ancylostoma caninum</name>
    <name type="common">Dog hookworm</name>
    <dbReference type="NCBI Taxonomy" id="29170"/>
    <lineage>
        <taxon>Eukaryota</taxon>
        <taxon>Metazoa</taxon>
        <taxon>Ecdysozoa</taxon>
        <taxon>Nematoda</taxon>
        <taxon>Chromadorea</taxon>
        <taxon>Rhabditida</taxon>
        <taxon>Rhabditina</taxon>
        <taxon>Rhabditomorpha</taxon>
        <taxon>Strongyloidea</taxon>
        <taxon>Ancylostomatidae</taxon>
        <taxon>Ancylostomatinae</taxon>
        <taxon>Ancylostoma</taxon>
    </lineage>
</organism>
<dbReference type="Gene3D" id="1.10.240.10">
    <property type="entry name" value="Tyrosyl-Transfer RNA Synthetase"/>
    <property type="match status" value="1"/>
</dbReference>
<feature type="transmembrane region" description="Helical" evidence="1">
    <location>
        <begin position="45"/>
        <end position="62"/>
    </location>
</feature>
<gene>
    <name evidence="2" type="ORF">ANCCAN_29307</name>
</gene>
<comment type="caution">
    <text evidence="2">The sequence shown here is derived from an EMBL/GenBank/DDBJ whole genome shotgun (WGS) entry which is preliminary data.</text>
</comment>
<dbReference type="AlphaFoldDB" id="A0A368EYT4"/>
<dbReference type="EMBL" id="JOJR01015038">
    <property type="protein sequence ID" value="RCN24984.1"/>
    <property type="molecule type" value="Genomic_DNA"/>
</dbReference>
<reference evidence="2 3" key="1">
    <citation type="submission" date="2014-10" db="EMBL/GenBank/DDBJ databases">
        <title>Draft genome of the hookworm Ancylostoma caninum.</title>
        <authorList>
            <person name="Mitreva M."/>
        </authorList>
    </citation>
    <scope>NUCLEOTIDE SEQUENCE [LARGE SCALE GENOMIC DNA]</scope>
    <source>
        <strain evidence="2 3">Baltimore</strain>
    </source>
</reference>
<proteinExistence type="predicted"/>
<evidence type="ECO:0000313" key="3">
    <source>
        <dbReference type="Proteomes" id="UP000252519"/>
    </source>
</evidence>
<dbReference type="Proteomes" id="UP000252519">
    <property type="component" value="Unassembled WGS sequence"/>
</dbReference>
<dbReference type="OrthoDB" id="197206at2759"/>
<dbReference type="STRING" id="29170.A0A368EYT4"/>
<keyword evidence="1" id="KW-0812">Transmembrane</keyword>
<sequence>MGCSSPDFLLDPLDTPKQIKTKLGRSFCEPQNLNGNVAMVMAKQLIFPLLSGASAYFLFIYRKSHFGALAIRIR</sequence>
<keyword evidence="1" id="KW-1133">Transmembrane helix</keyword>
<accession>A0A368EYT4</accession>
<evidence type="ECO:0000256" key="1">
    <source>
        <dbReference type="SAM" id="Phobius"/>
    </source>
</evidence>
<keyword evidence="1" id="KW-0472">Membrane</keyword>
<name>A0A368EYT4_ANCCA</name>
<keyword evidence="3" id="KW-1185">Reference proteome</keyword>